<keyword evidence="3 5" id="KW-1133">Transmembrane helix</keyword>
<comment type="subcellular location">
    <subcellularLocation>
        <location evidence="5">Cell membrane</location>
        <topology evidence="5">Multi-pass membrane protein</topology>
    </subcellularLocation>
    <subcellularLocation>
        <location evidence="1">Membrane</location>
        <topology evidence="1">Multi-pass membrane protein</topology>
    </subcellularLocation>
</comment>
<dbReference type="PANTHER" id="PTHR43229">
    <property type="entry name" value="NODULATION PROTEIN J"/>
    <property type="match status" value="1"/>
</dbReference>
<dbReference type="Proteomes" id="UP001349994">
    <property type="component" value="Unassembled WGS sequence"/>
</dbReference>
<dbReference type="InterPro" id="IPR013525">
    <property type="entry name" value="ABC2_TM"/>
</dbReference>
<evidence type="ECO:0000256" key="3">
    <source>
        <dbReference type="ARBA" id="ARBA00022989"/>
    </source>
</evidence>
<keyword evidence="5" id="KW-1003">Cell membrane</keyword>
<dbReference type="RefSeq" id="WP_338209459.1">
    <property type="nucleotide sequence ID" value="NZ_JAYMFF010000006.1"/>
</dbReference>
<proteinExistence type="inferred from homology"/>
<evidence type="ECO:0000256" key="1">
    <source>
        <dbReference type="ARBA" id="ARBA00004141"/>
    </source>
</evidence>
<evidence type="ECO:0000256" key="5">
    <source>
        <dbReference type="RuleBase" id="RU361157"/>
    </source>
</evidence>
<evidence type="ECO:0000259" key="6">
    <source>
        <dbReference type="PROSITE" id="PS51012"/>
    </source>
</evidence>
<dbReference type="PROSITE" id="PS51012">
    <property type="entry name" value="ABC_TM2"/>
    <property type="match status" value="1"/>
</dbReference>
<protein>
    <recommendedName>
        <fullName evidence="5">Transport permease protein</fullName>
    </recommendedName>
</protein>
<sequence length="255" mass="27186">MTTSTGHFFSDSAVMFGRSMRHILRSPDTVATSVVMPVAVMLMIVYVFGGAITVPGGDYIDYMLPGIILMTVATGVTYTAYRMFNDKKLGIFDRFRSMPIAQSSPLWGNVLSSVIANAVSVAIVVAVALLIGFRSSAGIAAWLAVAGLVVLFTLALTWVAVIAGTAAKTSDGATAFSYPLIFLPFVSSAFVPTDTMPWALRIFAENQPVTPLVNSIRALLEGQPLGNEIWVAVAWCVGILIVANAVAVRLYRKTA</sequence>
<keyword evidence="5" id="KW-0813">Transport</keyword>
<evidence type="ECO:0000256" key="2">
    <source>
        <dbReference type="ARBA" id="ARBA00022692"/>
    </source>
</evidence>
<evidence type="ECO:0000256" key="4">
    <source>
        <dbReference type="ARBA" id="ARBA00023136"/>
    </source>
</evidence>
<feature type="transmembrane region" description="Helical" evidence="5">
    <location>
        <begin position="173"/>
        <end position="191"/>
    </location>
</feature>
<dbReference type="EMBL" id="JAYMFF010000006">
    <property type="protein sequence ID" value="MEC4175599.1"/>
    <property type="molecule type" value="Genomic_DNA"/>
</dbReference>
<feature type="transmembrane region" description="Helical" evidence="5">
    <location>
        <begin position="139"/>
        <end position="161"/>
    </location>
</feature>
<feature type="transmembrane region" description="Helical" evidence="5">
    <location>
        <begin position="64"/>
        <end position="84"/>
    </location>
</feature>
<dbReference type="InterPro" id="IPR047817">
    <property type="entry name" value="ABC2_TM_bact-type"/>
</dbReference>
<accession>A0ABU6IGP0</accession>
<comment type="caution">
    <text evidence="7">The sequence shown here is derived from an EMBL/GenBank/DDBJ whole genome shotgun (WGS) entry which is preliminary data.</text>
</comment>
<keyword evidence="4 5" id="KW-0472">Membrane</keyword>
<keyword evidence="2 5" id="KW-0812">Transmembrane</keyword>
<feature type="transmembrane region" description="Helical" evidence="5">
    <location>
        <begin position="229"/>
        <end position="251"/>
    </location>
</feature>
<feature type="transmembrane region" description="Helical" evidence="5">
    <location>
        <begin position="30"/>
        <end position="52"/>
    </location>
</feature>
<feature type="domain" description="ABC transmembrane type-2" evidence="6">
    <location>
        <begin position="28"/>
        <end position="254"/>
    </location>
</feature>
<keyword evidence="8" id="KW-1185">Reference proteome</keyword>
<organism evidence="7 8">
    <name type="scientific">Adlercreutzia wanghongyangiae</name>
    <dbReference type="NCBI Taxonomy" id="3111451"/>
    <lineage>
        <taxon>Bacteria</taxon>
        <taxon>Bacillati</taxon>
        <taxon>Actinomycetota</taxon>
        <taxon>Coriobacteriia</taxon>
        <taxon>Eggerthellales</taxon>
        <taxon>Eggerthellaceae</taxon>
        <taxon>Adlercreutzia</taxon>
    </lineage>
</organism>
<dbReference type="PIRSF" id="PIRSF006648">
    <property type="entry name" value="DrrB"/>
    <property type="match status" value="1"/>
</dbReference>
<dbReference type="Pfam" id="PF01061">
    <property type="entry name" value="ABC2_membrane"/>
    <property type="match status" value="1"/>
</dbReference>
<dbReference type="InterPro" id="IPR051784">
    <property type="entry name" value="Nod_factor_ABC_transporter"/>
</dbReference>
<comment type="similarity">
    <text evidence="5">Belongs to the ABC-2 integral membrane protein family.</text>
</comment>
<feature type="transmembrane region" description="Helical" evidence="5">
    <location>
        <begin position="105"/>
        <end position="133"/>
    </location>
</feature>
<dbReference type="InterPro" id="IPR000412">
    <property type="entry name" value="ABC_2_transport"/>
</dbReference>
<evidence type="ECO:0000313" key="7">
    <source>
        <dbReference type="EMBL" id="MEC4175599.1"/>
    </source>
</evidence>
<gene>
    <name evidence="7" type="ORF">VIN30_03975</name>
</gene>
<reference evidence="7 8" key="1">
    <citation type="submission" date="2024-01" db="EMBL/GenBank/DDBJ databases">
        <title>novel species in genus Adlercreutzia.</title>
        <authorList>
            <person name="Liu X."/>
        </authorList>
    </citation>
    <scope>NUCLEOTIDE SEQUENCE [LARGE SCALE GENOMIC DNA]</scope>
    <source>
        <strain evidence="7 8">R7</strain>
    </source>
</reference>
<name>A0ABU6IGP0_9ACTN</name>
<evidence type="ECO:0000313" key="8">
    <source>
        <dbReference type="Proteomes" id="UP001349994"/>
    </source>
</evidence>
<dbReference type="PANTHER" id="PTHR43229:SF2">
    <property type="entry name" value="NODULATION PROTEIN J"/>
    <property type="match status" value="1"/>
</dbReference>